<dbReference type="STRING" id="1042311.A0A2T3Z7X0"/>
<feature type="compositionally biased region" description="Basic and acidic residues" evidence="6">
    <location>
        <begin position="180"/>
        <end position="190"/>
    </location>
</feature>
<accession>A0A2T3Z7X0</accession>
<feature type="region of interest" description="Disordered" evidence="6">
    <location>
        <begin position="635"/>
        <end position="699"/>
    </location>
</feature>
<keyword evidence="4" id="KW-0067">ATP-binding</keyword>
<feature type="region of interest" description="Disordered" evidence="6">
    <location>
        <begin position="211"/>
        <end position="242"/>
    </location>
</feature>
<dbReference type="AlphaFoldDB" id="A0A2T3Z7X0"/>
<dbReference type="GO" id="GO:0005634">
    <property type="term" value="C:nucleus"/>
    <property type="evidence" value="ECO:0007669"/>
    <property type="project" value="TreeGrafter"/>
</dbReference>
<evidence type="ECO:0000256" key="6">
    <source>
        <dbReference type="SAM" id="MobiDB-lite"/>
    </source>
</evidence>
<organism evidence="8 9">
    <name type="scientific">Trichoderma asperellum (strain ATCC 204424 / CBS 433.97 / NBRC 101777)</name>
    <dbReference type="NCBI Taxonomy" id="1042311"/>
    <lineage>
        <taxon>Eukaryota</taxon>
        <taxon>Fungi</taxon>
        <taxon>Dikarya</taxon>
        <taxon>Ascomycota</taxon>
        <taxon>Pezizomycotina</taxon>
        <taxon>Sordariomycetes</taxon>
        <taxon>Hypocreomycetidae</taxon>
        <taxon>Hypocreales</taxon>
        <taxon>Hypocreaceae</taxon>
        <taxon>Trichoderma</taxon>
    </lineage>
</organism>
<dbReference type="SUPFAM" id="SSF56112">
    <property type="entry name" value="Protein kinase-like (PK-like)"/>
    <property type="match status" value="1"/>
</dbReference>
<dbReference type="GO" id="GO:0005524">
    <property type="term" value="F:ATP binding"/>
    <property type="evidence" value="ECO:0007669"/>
    <property type="project" value="UniProtKB-KW"/>
</dbReference>
<evidence type="ECO:0000256" key="2">
    <source>
        <dbReference type="ARBA" id="ARBA00022741"/>
    </source>
</evidence>
<evidence type="ECO:0000256" key="5">
    <source>
        <dbReference type="ARBA" id="ARBA00037982"/>
    </source>
</evidence>
<evidence type="ECO:0000313" key="9">
    <source>
        <dbReference type="Proteomes" id="UP000240493"/>
    </source>
</evidence>
<feature type="compositionally biased region" description="Polar residues" evidence="6">
    <location>
        <begin position="48"/>
        <end position="60"/>
    </location>
</feature>
<dbReference type="GO" id="GO:0005737">
    <property type="term" value="C:cytoplasm"/>
    <property type="evidence" value="ECO:0007669"/>
    <property type="project" value="TreeGrafter"/>
</dbReference>
<feature type="region of interest" description="Disordered" evidence="6">
    <location>
        <begin position="473"/>
        <end position="530"/>
    </location>
</feature>
<feature type="compositionally biased region" description="Polar residues" evidence="6">
    <location>
        <begin position="90"/>
        <end position="105"/>
    </location>
</feature>
<dbReference type="Gene3D" id="1.10.510.10">
    <property type="entry name" value="Transferase(Phosphotransferase) domain 1"/>
    <property type="match status" value="1"/>
</dbReference>
<evidence type="ECO:0000256" key="4">
    <source>
        <dbReference type="ARBA" id="ARBA00022840"/>
    </source>
</evidence>
<reference evidence="8 9" key="1">
    <citation type="submission" date="2016-07" db="EMBL/GenBank/DDBJ databases">
        <title>Multiple horizontal gene transfer events from other fungi enriched the ability of initially mycotrophic Trichoderma (Ascomycota) to feed on dead plant biomass.</title>
        <authorList>
            <consortium name="DOE Joint Genome Institute"/>
            <person name="Aerts A."/>
            <person name="Atanasova L."/>
            <person name="Chenthamara K."/>
            <person name="Zhang J."/>
            <person name="Grujic M."/>
            <person name="Henrissat B."/>
            <person name="Kuo A."/>
            <person name="Salamov A."/>
            <person name="Lipzen A."/>
            <person name="Labutti K."/>
            <person name="Barry K."/>
            <person name="Miao Y."/>
            <person name="Rahimi M.J."/>
            <person name="Shen Q."/>
            <person name="Grigoriev I.V."/>
            <person name="Kubicek C.P."/>
            <person name="Druzhinina I.S."/>
        </authorList>
    </citation>
    <scope>NUCLEOTIDE SEQUENCE [LARGE SCALE GENOMIC DNA]</scope>
    <source>
        <strain evidence="8 9">CBS 433.97</strain>
    </source>
</reference>
<feature type="region of interest" description="Disordered" evidence="6">
    <location>
        <begin position="1"/>
        <end position="193"/>
    </location>
</feature>
<dbReference type="EMBL" id="KZ679262">
    <property type="protein sequence ID" value="PTB40913.1"/>
    <property type="molecule type" value="Genomic_DNA"/>
</dbReference>
<comment type="similarity">
    <text evidence="5">Belongs to the protein kinase superfamily. Ser/Thr protein kinase family. GCN2 subfamily.</text>
</comment>
<keyword evidence="2" id="KW-0547">Nucleotide-binding</keyword>
<dbReference type="PROSITE" id="PS00108">
    <property type="entry name" value="PROTEIN_KINASE_ST"/>
    <property type="match status" value="1"/>
</dbReference>
<protein>
    <recommendedName>
        <fullName evidence="7">Protein kinase domain-containing protein</fullName>
    </recommendedName>
</protein>
<feature type="compositionally biased region" description="Low complexity" evidence="6">
    <location>
        <begin position="388"/>
        <end position="402"/>
    </location>
</feature>
<feature type="region of interest" description="Disordered" evidence="6">
    <location>
        <begin position="744"/>
        <end position="764"/>
    </location>
</feature>
<dbReference type="GO" id="GO:0110031">
    <property type="term" value="P:negative regulation of G2/MI transition of meiotic cell cycle"/>
    <property type="evidence" value="ECO:0007669"/>
    <property type="project" value="TreeGrafter"/>
</dbReference>
<feature type="region of interest" description="Disordered" evidence="6">
    <location>
        <begin position="1035"/>
        <end position="1066"/>
    </location>
</feature>
<dbReference type="SMART" id="SM00220">
    <property type="entry name" value="S_TKc"/>
    <property type="match status" value="1"/>
</dbReference>
<feature type="domain" description="Protein kinase" evidence="7">
    <location>
        <begin position="791"/>
        <end position="1122"/>
    </location>
</feature>
<dbReference type="InterPro" id="IPR050339">
    <property type="entry name" value="CC_SR_Kinase"/>
</dbReference>
<feature type="region of interest" description="Disordered" evidence="6">
    <location>
        <begin position="286"/>
        <end position="442"/>
    </location>
</feature>
<evidence type="ECO:0000256" key="3">
    <source>
        <dbReference type="ARBA" id="ARBA00022777"/>
    </source>
</evidence>
<dbReference type="InterPro" id="IPR011009">
    <property type="entry name" value="Kinase-like_dom_sf"/>
</dbReference>
<evidence type="ECO:0000313" key="8">
    <source>
        <dbReference type="EMBL" id="PTB40913.1"/>
    </source>
</evidence>
<keyword evidence="3" id="KW-0418">Kinase</keyword>
<dbReference type="Gene3D" id="3.30.200.20">
    <property type="entry name" value="Phosphorylase Kinase, domain 1"/>
    <property type="match status" value="1"/>
</dbReference>
<evidence type="ECO:0000259" key="7">
    <source>
        <dbReference type="PROSITE" id="PS50011"/>
    </source>
</evidence>
<feature type="compositionally biased region" description="Polar residues" evidence="6">
    <location>
        <begin position="230"/>
        <end position="241"/>
    </location>
</feature>
<feature type="compositionally biased region" description="Low complexity" evidence="6">
    <location>
        <begin position="309"/>
        <end position="321"/>
    </location>
</feature>
<dbReference type="FunFam" id="3.30.200.20:FF:000611">
    <property type="entry name" value="Protein kinase, putative"/>
    <property type="match status" value="1"/>
</dbReference>
<dbReference type="PANTHER" id="PTHR11042">
    <property type="entry name" value="EUKARYOTIC TRANSLATION INITIATION FACTOR 2-ALPHA KINASE EIF2-ALPHA KINASE -RELATED"/>
    <property type="match status" value="1"/>
</dbReference>
<dbReference type="Pfam" id="PF00069">
    <property type="entry name" value="Pkinase"/>
    <property type="match status" value="1"/>
</dbReference>
<dbReference type="GO" id="GO:0004713">
    <property type="term" value="F:protein tyrosine kinase activity"/>
    <property type="evidence" value="ECO:0007669"/>
    <property type="project" value="TreeGrafter"/>
</dbReference>
<keyword evidence="1" id="KW-0808">Transferase</keyword>
<feature type="compositionally biased region" description="Polar residues" evidence="6">
    <location>
        <begin position="143"/>
        <end position="159"/>
    </location>
</feature>
<gene>
    <name evidence="8" type="ORF">M441DRAFT_69336</name>
</gene>
<feature type="compositionally biased region" description="Polar residues" evidence="6">
    <location>
        <begin position="688"/>
        <end position="697"/>
    </location>
</feature>
<proteinExistence type="inferred from homology"/>
<evidence type="ECO:0000256" key="1">
    <source>
        <dbReference type="ARBA" id="ARBA00022679"/>
    </source>
</evidence>
<dbReference type="Proteomes" id="UP000240493">
    <property type="component" value="Unassembled WGS sequence"/>
</dbReference>
<dbReference type="PANTHER" id="PTHR11042:SF196">
    <property type="entry name" value="MITOSIS INHIBITOR PROTEIN KINASE SWE1"/>
    <property type="match status" value="1"/>
</dbReference>
<name>A0A2T3Z7X0_TRIA4</name>
<dbReference type="InterPro" id="IPR008271">
    <property type="entry name" value="Ser/Thr_kinase_AS"/>
</dbReference>
<dbReference type="InterPro" id="IPR000719">
    <property type="entry name" value="Prot_kinase_dom"/>
</dbReference>
<feature type="compositionally biased region" description="Gly residues" evidence="6">
    <location>
        <begin position="1"/>
        <end position="10"/>
    </location>
</feature>
<dbReference type="OrthoDB" id="5337378at2759"/>
<dbReference type="PROSITE" id="PS50011">
    <property type="entry name" value="PROTEIN_KINASE_DOM"/>
    <property type="match status" value="1"/>
</dbReference>
<keyword evidence="9" id="KW-1185">Reference proteome</keyword>
<sequence length="1158" mass="126175">MSFSSGGGGTLALPSPTHAHHMDPTTVRNLRRSMSRSPTKLIARASSHGPTSSRQSSPKSPNRRLATTPLQQRPVLHPPSSAPPSVNSSFLTSAPQLSPAQTQTPLRPGVKLSLRSAKATKTAPPSRITRARASPRSPLKRALSTTPDSGNSTSSQSPISPLRARFLGQENNSSTTPEHSAPRKTIDRATRPGVQFDITGASQLAFLKALDETSDPSMTPTTGALKRSDATMNLDQSNQGSPVAKRRSLHGIMNSAQSQDLFGSSASPPGVFDIHEDAFPEYELSGTGGATFERDHLASPTHASNIPKRSSSLRRSTLQQRYGEKISWGKRSGERQLSPLGADISTQVRHRPRLSADSFVPPTAGRENPFAPGASVATESKSHQPHPLSKTLTTSTSGNSLTEEQSFYAPAKVASKPHPFSRSLPPGAMRPSSRHAAEQRTMATPNQSHQLWIGAFNSTGLVSKVNRNLEEEADKRMAPPDTPCKKHINPFATFPPPGSSGKKRGNSRKSFGGIPSTPFNPIMGRAPDTVANPGKGLSIFQRSSVLGNRRGSILSVDSDDRKLFADNVDSATSAEGDAPPTPTKNLLTPSFSGLSNFSESSQESPSANRTLTLSLSAVKPPPQSRESTCKSILDVSDSPRGQIEEAHSQADRSTPLDCGPSPTDPLSLSSFGRARTRRGLSAPPPLTTEPSILTHSNRVPPKLSRNVLTKMMCVESVSPDGRRTPQTPQENLLPLDTSRLSISQTRESRRETHMPPPVTPTNFRSSTSIFVTPVNARNTSLDIDASLYSKFDKVEQIGKGEFSTVYRVTKQDLESSFTPSSFTPIDNHARSPAKTQVFAVKKTKQPYHGPKDREAKLREARILRALSHAEHVVQYIDDWEHNFHLYIQTEFCEEGTLDKFLAHVGQLGRLDDFRIYKILQDLCLGLKEIHDAGFMHLDMKPANILITFEGVIKIGDFGLAQAVSDDIYLDIEGDREYMAPEMLEGKVDQSADIFSLGLMTLEAAANVVLPDNGPTWVALRSGDLSEVPSLTWTPSSDVQRDALGNPTESVMSEELEMEKKPRSSGNLFGSFKRSELQLPPEFMVEAFHPSSLDSIVRWMTQQEPEERPRIEEVLALEGMQWVAEHRNAPAIVYEGNWGPSELFPVSIVNDSDLEMTDI</sequence>
<feature type="compositionally biased region" description="Polar residues" evidence="6">
    <location>
        <begin position="169"/>
        <end position="178"/>
    </location>
</feature>